<organism evidence="2">
    <name type="scientific">termite gut metagenome</name>
    <dbReference type="NCBI Taxonomy" id="433724"/>
    <lineage>
        <taxon>unclassified sequences</taxon>
        <taxon>metagenomes</taxon>
        <taxon>organismal metagenomes</taxon>
    </lineage>
</organism>
<keyword evidence="1" id="KW-1277">Toxin-antitoxin system</keyword>
<evidence type="ECO:0000256" key="1">
    <source>
        <dbReference type="ARBA" id="ARBA00022649"/>
    </source>
</evidence>
<name>A0A5J4PDI1_9ZZZZ</name>
<dbReference type="InterPro" id="IPR035093">
    <property type="entry name" value="RelE/ParE_toxin_dom_sf"/>
</dbReference>
<reference evidence="2" key="1">
    <citation type="submission" date="2019-03" db="EMBL/GenBank/DDBJ databases">
        <title>Single cell metagenomics reveals metabolic interactions within the superorganism composed of flagellate Streblomastix strix and complex community of Bacteroidetes bacteria on its surface.</title>
        <authorList>
            <person name="Treitli S.C."/>
            <person name="Kolisko M."/>
            <person name="Husnik F."/>
            <person name="Keeling P."/>
            <person name="Hampl V."/>
        </authorList>
    </citation>
    <scope>NUCLEOTIDE SEQUENCE</scope>
    <source>
        <strain evidence="2">STM</strain>
    </source>
</reference>
<proteinExistence type="predicted"/>
<dbReference type="EMBL" id="SNRY01009696">
    <property type="protein sequence ID" value="KAA6306721.1"/>
    <property type="molecule type" value="Genomic_DNA"/>
</dbReference>
<dbReference type="Gene3D" id="3.30.2310.20">
    <property type="entry name" value="RelE-like"/>
    <property type="match status" value="1"/>
</dbReference>
<gene>
    <name evidence="2" type="ORF">EZS27_041616</name>
</gene>
<comment type="caution">
    <text evidence="2">The sequence shown here is derived from an EMBL/GenBank/DDBJ whole genome shotgun (WGS) entry which is preliminary data.</text>
</comment>
<dbReference type="InterPro" id="IPR007712">
    <property type="entry name" value="RelE/ParE_toxin"/>
</dbReference>
<dbReference type="Pfam" id="PF05016">
    <property type="entry name" value="ParE_toxin"/>
    <property type="match status" value="1"/>
</dbReference>
<accession>A0A5J4PDI1</accession>
<dbReference type="AlphaFoldDB" id="A0A5J4PDI1"/>
<protein>
    <submittedName>
        <fullName evidence="2">Uncharacterized protein</fullName>
    </submittedName>
</protein>
<evidence type="ECO:0000313" key="2">
    <source>
        <dbReference type="EMBL" id="KAA6306721.1"/>
    </source>
</evidence>
<sequence>MVVEWSDVARDDLEKIIRYLENNWSTKVINKFSHNIDKEIDRLALFPCAFPVTRRRKDVRRCVVSKINSIYYSVKENTILILAIIDNRQSSSQYT</sequence>